<keyword evidence="4" id="KW-1185">Reference proteome</keyword>
<evidence type="ECO:0000313" key="3">
    <source>
        <dbReference type="EMBL" id="TYB81661.1"/>
    </source>
</evidence>
<proteinExistence type="predicted"/>
<accession>A0A5D0RLP1</accession>
<dbReference type="Proteomes" id="UP000322080">
    <property type="component" value="Unassembled WGS sequence"/>
</dbReference>
<dbReference type="Pfam" id="PF00994">
    <property type="entry name" value="MoCF_biosynth"/>
    <property type="match status" value="1"/>
</dbReference>
<feature type="domain" description="MoaB/Mog" evidence="2">
    <location>
        <begin position="172"/>
        <end position="303"/>
    </location>
</feature>
<dbReference type="RefSeq" id="WP_148377469.1">
    <property type="nucleotide sequence ID" value="NZ_VSIY01000005.1"/>
</dbReference>
<dbReference type="UniPathway" id="UPA00344"/>
<comment type="caution">
    <text evidence="3">The sequence shown here is derived from an EMBL/GenBank/DDBJ whole genome shotgun (WGS) entry which is preliminary data.</text>
</comment>
<evidence type="ECO:0000256" key="1">
    <source>
        <dbReference type="SAM" id="MobiDB-lite"/>
    </source>
</evidence>
<name>A0A5D0RLP1_9RHOB</name>
<evidence type="ECO:0000259" key="2">
    <source>
        <dbReference type="SMART" id="SM00852"/>
    </source>
</evidence>
<dbReference type="InterPro" id="IPR036425">
    <property type="entry name" value="MoaB/Mog-like_dom_sf"/>
</dbReference>
<sequence length="335" mass="34418">MEFGPVPIAKAEGAVLAHSVKVPGGRLKKGIVLGVEDIEALAAAGLAEVTVARLGPDDVGENEAARIIAEALVPDPGAVGLRIAPAHTGRVNIHADRVGLARLDPSRLMAVNATDEMITLATVQPWQRMEAGQMLATVKIIPYGLARASIEAAAEAGRGAISLAPVVVAAAELIVTSHEAGSSEETGKGTRAIEARLAALGMQLTDVTTVPHETDALARALAAAAAPMVLVLTASATSDPRDVGPEALRRAGGQVVRFGLPVDPGNLLFHGTMADGRPMIGLPGCARSPALNGADWVLERLAAGLAVGPEDTARMGVGGLLKEMPGRRQPRESRR</sequence>
<dbReference type="CDD" id="cd03522">
    <property type="entry name" value="MoeA_like"/>
    <property type="match status" value="1"/>
</dbReference>
<dbReference type="AlphaFoldDB" id="A0A5D0RLP1"/>
<protein>
    <submittedName>
        <fullName evidence="3">Molybdopterin-binding protein</fullName>
    </submittedName>
</protein>
<dbReference type="SUPFAM" id="SSF53218">
    <property type="entry name" value="Molybdenum cofactor biosynthesis proteins"/>
    <property type="match status" value="1"/>
</dbReference>
<gene>
    <name evidence="3" type="ORF">FVF75_08070</name>
</gene>
<dbReference type="EMBL" id="VSIY01000005">
    <property type="protein sequence ID" value="TYB81661.1"/>
    <property type="molecule type" value="Genomic_DNA"/>
</dbReference>
<dbReference type="InterPro" id="IPR001453">
    <property type="entry name" value="MoaB/Mog_dom"/>
</dbReference>
<organism evidence="3 4">
    <name type="scientific">Maritimibacter fusiformis</name>
    <dbReference type="NCBI Taxonomy" id="2603819"/>
    <lineage>
        <taxon>Bacteria</taxon>
        <taxon>Pseudomonadati</taxon>
        <taxon>Pseudomonadota</taxon>
        <taxon>Alphaproteobacteria</taxon>
        <taxon>Rhodobacterales</taxon>
        <taxon>Roseobacteraceae</taxon>
        <taxon>Maritimibacter</taxon>
    </lineage>
</organism>
<evidence type="ECO:0000313" key="4">
    <source>
        <dbReference type="Proteomes" id="UP000322080"/>
    </source>
</evidence>
<feature type="region of interest" description="Disordered" evidence="1">
    <location>
        <begin position="316"/>
        <end position="335"/>
    </location>
</feature>
<dbReference type="SMART" id="SM00852">
    <property type="entry name" value="MoCF_biosynth"/>
    <property type="match status" value="1"/>
</dbReference>
<reference evidence="3 4" key="1">
    <citation type="submission" date="2019-08" db="EMBL/GenBank/DDBJ databases">
        <title>Identification of a novel species of the genus Boseongicola.</title>
        <authorList>
            <person name="Zhang X.-Q."/>
        </authorList>
    </citation>
    <scope>NUCLEOTIDE SEQUENCE [LARGE SCALE GENOMIC DNA]</scope>
    <source>
        <strain evidence="3 4">HY14</strain>
    </source>
</reference>
<dbReference type="Gene3D" id="3.40.980.10">
    <property type="entry name" value="MoaB/Mog-like domain"/>
    <property type="match status" value="1"/>
</dbReference>
<feature type="compositionally biased region" description="Basic and acidic residues" evidence="1">
    <location>
        <begin position="324"/>
        <end position="335"/>
    </location>
</feature>